<protein>
    <submittedName>
        <fullName evidence="6">FAD-dependent oxidoreductase</fullName>
    </submittedName>
</protein>
<reference evidence="6" key="1">
    <citation type="submission" date="2021-03" db="EMBL/GenBank/DDBJ databases">
        <title>Leucobacter chromiisoli sp. nov., isolated from chromium-containing soil of chemical plant.</title>
        <authorList>
            <person name="Xu Z."/>
        </authorList>
    </citation>
    <scope>NUCLEOTIDE SEQUENCE</scope>
    <source>
        <strain evidence="6">S27</strain>
    </source>
</reference>
<dbReference type="PANTHER" id="PTHR43557:SF2">
    <property type="entry name" value="RIESKE DOMAIN-CONTAINING PROTEIN-RELATED"/>
    <property type="match status" value="1"/>
</dbReference>
<dbReference type="Gene3D" id="3.50.50.60">
    <property type="entry name" value="FAD/NAD(P)-binding domain"/>
    <property type="match status" value="2"/>
</dbReference>
<organism evidence="6 7">
    <name type="scientific">Leucobacter weissii</name>
    <dbReference type="NCBI Taxonomy" id="1983706"/>
    <lineage>
        <taxon>Bacteria</taxon>
        <taxon>Bacillati</taxon>
        <taxon>Actinomycetota</taxon>
        <taxon>Actinomycetes</taxon>
        <taxon>Micrococcales</taxon>
        <taxon>Microbacteriaceae</taxon>
        <taxon>Leucobacter</taxon>
    </lineage>
</organism>
<comment type="cofactor">
    <cofactor evidence="1">
        <name>FAD</name>
        <dbReference type="ChEBI" id="CHEBI:57692"/>
    </cofactor>
</comment>
<keyword evidence="2" id="KW-0285">Flavoprotein</keyword>
<dbReference type="AlphaFoldDB" id="A0A939MK01"/>
<dbReference type="PANTHER" id="PTHR43557">
    <property type="entry name" value="APOPTOSIS-INDUCING FACTOR 1"/>
    <property type="match status" value="1"/>
</dbReference>
<dbReference type="GO" id="GO:0016651">
    <property type="term" value="F:oxidoreductase activity, acting on NAD(P)H"/>
    <property type="evidence" value="ECO:0007669"/>
    <property type="project" value="TreeGrafter"/>
</dbReference>
<accession>A0A939MK01</accession>
<evidence type="ECO:0000256" key="2">
    <source>
        <dbReference type="ARBA" id="ARBA00022630"/>
    </source>
</evidence>
<dbReference type="InterPro" id="IPR023753">
    <property type="entry name" value="FAD/NAD-binding_dom"/>
</dbReference>
<dbReference type="SUPFAM" id="SSF51905">
    <property type="entry name" value="FAD/NAD(P)-binding domain"/>
    <property type="match status" value="2"/>
</dbReference>
<keyword evidence="7" id="KW-1185">Reference proteome</keyword>
<dbReference type="EMBL" id="JAGDYM010000010">
    <property type="protein sequence ID" value="MBO1902153.1"/>
    <property type="molecule type" value="Genomic_DNA"/>
</dbReference>
<evidence type="ECO:0000256" key="4">
    <source>
        <dbReference type="ARBA" id="ARBA00023002"/>
    </source>
</evidence>
<sequence length="391" mass="41505">MTADRYGVVVVGASVAAEAFVSRLRELGDEREILVVDRDPRMPYERPPLSKLYLTESERPEIDVEWDERTPVTTARALAVDPEARTLTLGIAATGSTRTVAYDTLVVATGATPIRLPFEPEGVLHLRSVEDADLIRESISSGSRVGIIGAGAIGCELATSARALGAEVVLLDKADRPLERLLAGQLGSDVTAWLHDLGIVCRWQADISGISGRAGTWAVGLDGGAETLVFDVLISAVGVRPALDWLASSGLLSDGRLICDETGRVIGGADATADVYGIGDVVTRRLADGALLRTESWSSAAEQGRQLAERLAGNPEPETEPAYFWTDVAGRKIQVLGRISRDGAVTVEFENPARGSVLYRVVGADGEEGWVGVNAPQKIAMLRMGRPVVAG</sequence>
<comment type="caution">
    <text evidence="6">The sequence shown here is derived from an EMBL/GenBank/DDBJ whole genome shotgun (WGS) entry which is preliminary data.</text>
</comment>
<evidence type="ECO:0000259" key="5">
    <source>
        <dbReference type="Pfam" id="PF07992"/>
    </source>
</evidence>
<dbReference type="PRINTS" id="PR00368">
    <property type="entry name" value="FADPNR"/>
</dbReference>
<dbReference type="Proteomes" id="UP000664382">
    <property type="component" value="Unassembled WGS sequence"/>
</dbReference>
<dbReference type="InterPro" id="IPR036188">
    <property type="entry name" value="FAD/NAD-bd_sf"/>
</dbReference>
<evidence type="ECO:0000313" key="7">
    <source>
        <dbReference type="Proteomes" id="UP000664382"/>
    </source>
</evidence>
<evidence type="ECO:0000256" key="3">
    <source>
        <dbReference type="ARBA" id="ARBA00022827"/>
    </source>
</evidence>
<feature type="domain" description="FAD/NAD(P)-binding" evidence="5">
    <location>
        <begin position="8"/>
        <end position="304"/>
    </location>
</feature>
<dbReference type="RefSeq" id="WP_208097913.1">
    <property type="nucleotide sequence ID" value="NZ_JAGDYM010000010.1"/>
</dbReference>
<gene>
    <name evidence="6" type="ORF">J4H92_09365</name>
</gene>
<keyword evidence="4" id="KW-0560">Oxidoreductase</keyword>
<dbReference type="InterPro" id="IPR050446">
    <property type="entry name" value="FAD-oxidoreductase/Apoptosis"/>
</dbReference>
<dbReference type="GO" id="GO:0005737">
    <property type="term" value="C:cytoplasm"/>
    <property type="evidence" value="ECO:0007669"/>
    <property type="project" value="TreeGrafter"/>
</dbReference>
<dbReference type="SUPFAM" id="SSF55424">
    <property type="entry name" value="FAD/NAD-linked reductases, dimerisation (C-terminal) domain"/>
    <property type="match status" value="1"/>
</dbReference>
<dbReference type="Gene3D" id="3.30.390.30">
    <property type="match status" value="1"/>
</dbReference>
<name>A0A939MK01_9MICO</name>
<proteinExistence type="predicted"/>
<dbReference type="InterPro" id="IPR016156">
    <property type="entry name" value="FAD/NAD-linked_Rdtase_dimer_sf"/>
</dbReference>
<keyword evidence="3" id="KW-0274">FAD</keyword>
<evidence type="ECO:0000256" key="1">
    <source>
        <dbReference type="ARBA" id="ARBA00001974"/>
    </source>
</evidence>
<dbReference type="Pfam" id="PF07992">
    <property type="entry name" value="Pyr_redox_2"/>
    <property type="match status" value="1"/>
</dbReference>
<evidence type="ECO:0000313" key="6">
    <source>
        <dbReference type="EMBL" id="MBO1902153.1"/>
    </source>
</evidence>